<comment type="caution">
    <text evidence="1">The sequence shown here is derived from an EMBL/GenBank/DDBJ whole genome shotgun (WGS) entry which is preliminary data.</text>
</comment>
<dbReference type="InterPro" id="IPR021804">
    <property type="entry name" value="DUF3375"/>
</dbReference>
<dbReference type="EMBL" id="JACLYU010000004">
    <property type="protein sequence ID" value="MBM6699459.1"/>
    <property type="molecule type" value="Genomic_DNA"/>
</dbReference>
<proteinExistence type="predicted"/>
<dbReference type="Pfam" id="PF11855">
    <property type="entry name" value="DUF3375"/>
    <property type="match status" value="1"/>
</dbReference>
<reference evidence="1" key="2">
    <citation type="journal article" date="2021" name="Sci. Rep.">
        <title>The distribution of antibiotic resistance genes in chicken gut microbiota commensals.</title>
        <authorList>
            <person name="Juricova H."/>
            <person name="Matiasovicova J."/>
            <person name="Kubasova T."/>
            <person name="Cejkova D."/>
            <person name="Rychlik I."/>
        </authorList>
    </citation>
    <scope>NUCLEOTIDE SEQUENCE</scope>
    <source>
        <strain evidence="1">An836</strain>
    </source>
</reference>
<accession>A0A938WWD4</accession>
<dbReference type="Proteomes" id="UP000718821">
    <property type="component" value="Unassembled WGS sequence"/>
</dbReference>
<name>A0A938WWD4_9BIFI</name>
<evidence type="ECO:0000313" key="2">
    <source>
        <dbReference type="Proteomes" id="UP000718821"/>
    </source>
</evidence>
<dbReference type="AlphaFoldDB" id="A0A938WWD4"/>
<sequence length="511" mass="56924">MADVTQEIERLRPVYETGVLRLLRRERSMAYVALLRACFDPLTAELPRETLEDRLAQGIARLVDSGDWPAPAEGRTTADEAHRTLVELTREGEGDYAWLANTLDAASHRYLYRLTARAHRAIEALARLQEDTAVLSGAQANSIIMEIEHARMQLTADPRERIRLLNREIKERRREIKRLLGQDAAAALDQEQVGDIIAVVHNTLRGVPIDLRELALAERDNGDVLRRRMQAGAMDADAILASYHDGYRRSFRDSDAGRRFEDAFQVIVTDEGRQRIDEDVQAIAHSPYVEGNAGALLDQVRGELDRIYEGIEDVRRQRRASDEAVSRLVRQQTDTRYRTMMARLNRLYTAICDGIKAGGTGPEHAAAYMTDVSAALFPALPTRPSKPIRRADPPALRAAQAGTGAKASGDDLRCMIESGGPRLRRMAGLIRRAPVMRDGMVDMAASFNRLPADERRESELIGFLGGLDTAPDASGGTATWDCVGLDGRTRRWRTRILLADSAELDAIIEEE</sequence>
<evidence type="ECO:0000313" key="1">
    <source>
        <dbReference type="EMBL" id="MBM6699459.1"/>
    </source>
</evidence>
<protein>
    <submittedName>
        <fullName evidence="1">DUF3375 family protein</fullName>
    </submittedName>
</protein>
<organism evidence="1 2">
    <name type="scientific">Bifidobacterium pullorum subsp. saeculare</name>
    <dbReference type="NCBI Taxonomy" id="78257"/>
    <lineage>
        <taxon>Bacteria</taxon>
        <taxon>Bacillati</taxon>
        <taxon>Actinomycetota</taxon>
        <taxon>Actinomycetes</taxon>
        <taxon>Bifidobacteriales</taxon>
        <taxon>Bifidobacteriaceae</taxon>
        <taxon>Bifidobacterium</taxon>
    </lineage>
</organism>
<keyword evidence="2" id="KW-1185">Reference proteome</keyword>
<reference evidence="1" key="1">
    <citation type="submission" date="2020-08" db="EMBL/GenBank/DDBJ databases">
        <authorList>
            <person name="Cejkova D."/>
            <person name="Kubasova T."/>
            <person name="Jahodarova E."/>
            <person name="Rychlik I."/>
        </authorList>
    </citation>
    <scope>NUCLEOTIDE SEQUENCE</scope>
    <source>
        <strain evidence="1">An836</strain>
    </source>
</reference>
<gene>
    <name evidence="1" type="ORF">H7U32_03810</name>
</gene>
<dbReference type="RefSeq" id="WP_204468230.1">
    <property type="nucleotide sequence ID" value="NZ_JACLYU010000004.1"/>
</dbReference>